<keyword evidence="3" id="KW-1003">Cell membrane</keyword>
<keyword evidence="6 8" id="KW-0472">Membrane</keyword>
<dbReference type="InterPro" id="IPR003474">
    <property type="entry name" value="Glcn_transporter"/>
</dbReference>
<comment type="subcellular location">
    <subcellularLocation>
        <location evidence="1">Cell membrane</location>
        <topology evidence="1">Multi-pass membrane protein</topology>
    </subcellularLocation>
</comment>
<dbReference type="PANTHER" id="PTHR30354">
    <property type="entry name" value="GNT FAMILY GLUCONATE TRANSPORTER"/>
    <property type="match status" value="1"/>
</dbReference>
<feature type="transmembrane region" description="Helical" evidence="8">
    <location>
        <begin position="421"/>
        <end position="445"/>
    </location>
</feature>
<evidence type="ECO:0000313" key="9">
    <source>
        <dbReference type="EMBL" id="SDE90528.1"/>
    </source>
</evidence>
<dbReference type="OrthoDB" id="9787129at2"/>
<dbReference type="AlphaFoldDB" id="A0A1G7GQS8"/>
<feature type="transmembrane region" description="Helical" evidence="8">
    <location>
        <begin position="145"/>
        <end position="163"/>
    </location>
</feature>
<feature type="transmembrane region" description="Helical" evidence="8">
    <location>
        <begin position="63"/>
        <end position="85"/>
    </location>
</feature>
<keyword evidence="5 8" id="KW-1133">Transmembrane helix</keyword>
<dbReference type="Pfam" id="PF02447">
    <property type="entry name" value="GntP_permease"/>
    <property type="match status" value="1"/>
</dbReference>
<evidence type="ECO:0000256" key="8">
    <source>
        <dbReference type="SAM" id="Phobius"/>
    </source>
</evidence>
<feature type="transmembrane region" description="Helical" evidence="8">
    <location>
        <begin position="183"/>
        <end position="206"/>
    </location>
</feature>
<keyword evidence="4 8" id="KW-0812">Transmembrane</keyword>
<dbReference type="EMBL" id="FNBN01000001">
    <property type="protein sequence ID" value="SDE90528.1"/>
    <property type="molecule type" value="Genomic_DNA"/>
</dbReference>
<organism evidence="9 10">
    <name type="scientific">Chitinophaga filiformis</name>
    <name type="common">Myxococcus filiformis</name>
    <name type="synonym">Flexibacter filiformis</name>
    <dbReference type="NCBI Taxonomy" id="104663"/>
    <lineage>
        <taxon>Bacteria</taxon>
        <taxon>Pseudomonadati</taxon>
        <taxon>Bacteroidota</taxon>
        <taxon>Chitinophagia</taxon>
        <taxon>Chitinophagales</taxon>
        <taxon>Chitinophagaceae</taxon>
        <taxon>Chitinophaga</taxon>
    </lineage>
</organism>
<evidence type="ECO:0000256" key="1">
    <source>
        <dbReference type="ARBA" id="ARBA00004651"/>
    </source>
</evidence>
<dbReference type="GO" id="GO:0015128">
    <property type="term" value="F:gluconate transmembrane transporter activity"/>
    <property type="evidence" value="ECO:0007669"/>
    <property type="project" value="InterPro"/>
</dbReference>
<evidence type="ECO:0000256" key="6">
    <source>
        <dbReference type="ARBA" id="ARBA00023136"/>
    </source>
</evidence>
<dbReference type="NCBIfam" id="TIGR00791">
    <property type="entry name" value="gntP"/>
    <property type="match status" value="1"/>
</dbReference>
<dbReference type="Proteomes" id="UP000199045">
    <property type="component" value="Unassembled WGS sequence"/>
</dbReference>
<evidence type="ECO:0000256" key="5">
    <source>
        <dbReference type="ARBA" id="ARBA00022989"/>
    </source>
</evidence>
<name>A0A1G7GQS8_CHIFI</name>
<gene>
    <name evidence="9" type="ORF">SAMN04488121_101124</name>
</gene>
<feature type="transmembrane region" description="Helical" evidence="8">
    <location>
        <begin position="105"/>
        <end position="138"/>
    </location>
</feature>
<reference evidence="9 10" key="1">
    <citation type="submission" date="2016-10" db="EMBL/GenBank/DDBJ databases">
        <authorList>
            <person name="de Groot N.N."/>
        </authorList>
    </citation>
    <scope>NUCLEOTIDE SEQUENCE [LARGE SCALE GENOMIC DNA]</scope>
    <source>
        <strain evidence="9 10">DSM 527</strain>
    </source>
</reference>
<feature type="transmembrane region" description="Helical" evidence="8">
    <location>
        <begin position="307"/>
        <end position="325"/>
    </location>
</feature>
<feature type="transmembrane region" description="Helical" evidence="8">
    <location>
        <begin position="345"/>
        <end position="378"/>
    </location>
</feature>
<feature type="transmembrane region" description="Helical" evidence="8">
    <location>
        <begin position="227"/>
        <end position="246"/>
    </location>
</feature>
<dbReference type="PANTHER" id="PTHR30354:SF22">
    <property type="entry name" value="HIGH-AFFINITY GLUCONATE TRANSPORTER"/>
    <property type="match status" value="1"/>
</dbReference>
<comment type="similarity">
    <text evidence="7">Belongs to the GntP permease family.</text>
</comment>
<evidence type="ECO:0000256" key="7">
    <source>
        <dbReference type="ARBA" id="ARBA00049663"/>
    </source>
</evidence>
<proteinExistence type="inferred from homology"/>
<feature type="transmembrane region" description="Helical" evidence="8">
    <location>
        <begin position="266"/>
        <end position="286"/>
    </location>
</feature>
<dbReference type="STRING" id="104663.SAMN04488121_101124"/>
<accession>A0A1G7GQS8</accession>
<dbReference type="PIRSF" id="PIRSF002746">
    <property type="entry name" value="Gluconate_transporter"/>
    <property type="match status" value="1"/>
</dbReference>
<evidence type="ECO:0000256" key="4">
    <source>
        <dbReference type="ARBA" id="ARBA00022692"/>
    </source>
</evidence>
<sequence length="446" mass="47354">MALIGVVFASILLLVLLVAYFRLNTFIAFLIVCLFMGMALNLVREPAERMSIADITQSIQTGIGKTLGSLVIIIVFGSMLGKLVAESGAAQRIANGLMQVFGRKYVQWSLMLTGFIVGIPLFYNIGFVLMVPLIFTVAARTKLPAVYLGIPMLASLSVTHGYLPPHPSPTALVGAFHANMGLTLIYGLLVAIPAIVLAGPVFSRFLKKYTQEPAQLFTAAALPDNQLPGMATSILAALLPVLLLATTSLLKLKAAPDSALFNIASWLGDPVIVMLLAVLNGAYVLGLRRGWPIKKVMGVMEDAIRDVSVIILIIGGSGALTQMLLDSKVSDVIKDGLGSMHMNPLILAWSIAALIRVSVGSATVAGLTAAGIVAPLVVGTTVHPSLMVLATGAGSLMFSHVNDGGFWMFKEYFNLSVKDTFKTWSIMETIVSVVGLVGCLILNLFI</sequence>
<evidence type="ECO:0000256" key="3">
    <source>
        <dbReference type="ARBA" id="ARBA00022475"/>
    </source>
</evidence>
<evidence type="ECO:0000256" key="2">
    <source>
        <dbReference type="ARBA" id="ARBA00022448"/>
    </source>
</evidence>
<dbReference type="GO" id="GO:0005886">
    <property type="term" value="C:plasma membrane"/>
    <property type="evidence" value="ECO:0007669"/>
    <property type="project" value="UniProtKB-SubCell"/>
</dbReference>
<keyword evidence="2" id="KW-0813">Transport</keyword>
<feature type="transmembrane region" description="Helical" evidence="8">
    <location>
        <begin position="27"/>
        <end position="43"/>
    </location>
</feature>
<dbReference type="RefSeq" id="WP_089828306.1">
    <property type="nucleotide sequence ID" value="NZ_FNBN01000001.1"/>
</dbReference>
<protein>
    <submittedName>
        <fullName evidence="9">Gnt-I system high-affinity gluconate transporter</fullName>
    </submittedName>
</protein>
<evidence type="ECO:0000313" key="10">
    <source>
        <dbReference type="Proteomes" id="UP000199045"/>
    </source>
</evidence>